<evidence type="ECO:0000313" key="3">
    <source>
        <dbReference type="Proteomes" id="UP000015106"/>
    </source>
</evidence>
<dbReference type="Gramene" id="TuG1812G0100001283.01.T02">
    <property type="protein sequence ID" value="TuG1812G0100001283.01.T02"/>
    <property type="gene ID" value="TuG1812G0100001283.01"/>
</dbReference>
<dbReference type="EnsemblPlants" id="TuG1812G0100001283.01.T02">
    <property type="protein sequence ID" value="TuG1812G0100001283.01.T02"/>
    <property type="gene ID" value="TuG1812G0100001283.01"/>
</dbReference>
<proteinExistence type="predicted"/>
<dbReference type="AlphaFoldDB" id="A0A8R7P290"/>
<sequence length="57" mass="6116">CFCPLICYLVFFYCSVGSSSPRLEMNTPISAMNGKGQAPVTKYLANHRALGTLVASS</sequence>
<keyword evidence="3" id="KW-1185">Reference proteome</keyword>
<reference evidence="2" key="3">
    <citation type="submission" date="2022-06" db="UniProtKB">
        <authorList>
            <consortium name="EnsemblPlants"/>
        </authorList>
    </citation>
    <scope>IDENTIFICATION</scope>
</reference>
<dbReference type="Proteomes" id="UP000015106">
    <property type="component" value="Chromosome 1"/>
</dbReference>
<protein>
    <submittedName>
        <fullName evidence="2">Uncharacterized protein</fullName>
    </submittedName>
</protein>
<reference evidence="2" key="2">
    <citation type="submission" date="2018-03" db="EMBL/GenBank/DDBJ databases">
        <title>The Triticum urartu genome reveals the dynamic nature of wheat genome evolution.</title>
        <authorList>
            <person name="Ling H."/>
            <person name="Ma B."/>
            <person name="Shi X."/>
            <person name="Liu H."/>
            <person name="Dong L."/>
            <person name="Sun H."/>
            <person name="Cao Y."/>
            <person name="Gao Q."/>
            <person name="Zheng S."/>
            <person name="Li Y."/>
            <person name="Yu Y."/>
            <person name="Du H."/>
            <person name="Qi M."/>
            <person name="Li Y."/>
            <person name="Yu H."/>
            <person name="Cui Y."/>
            <person name="Wang N."/>
            <person name="Chen C."/>
            <person name="Wu H."/>
            <person name="Zhao Y."/>
            <person name="Zhang J."/>
            <person name="Li Y."/>
            <person name="Zhou W."/>
            <person name="Zhang B."/>
            <person name="Hu W."/>
            <person name="Eijk M."/>
            <person name="Tang J."/>
            <person name="Witsenboer H."/>
            <person name="Zhao S."/>
            <person name="Li Z."/>
            <person name="Zhang A."/>
            <person name="Wang D."/>
            <person name="Liang C."/>
        </authorList>
    </citation>
    <scope>NUCLEOTIDE SEQUENCE [LARGE SCALE GENOMIC DNA]</scope>
    <source>
        <strain evidence="2">cv. G1812</strain>
    </source>
</reference>
<reference evidence="3" key="1">
    <citation type="journal article" date="2013" name="Nature">
        <title>Draft genome of the wheat A-genome progenitor Triticum urartu.</title>
        <authorList>
            <person name="Ling H.Q."/>
            <person name="Zhao S."/>
            <person name="Liu D."/>
            <person name="Wang J."/>
            <person name="Sun H."/>
            <person name="Zhang C."/>
            <person name="Fan H."/>
            <person name="Li D."/>
            <person name="Dong L."/>
            <person name="Tao Y."/>
            <person name="Gao C."/>
            <person name="Wu H."/>
            <person name="Li Y."/>
            <person name="Cui Y."/>
            <person name="Guo X."/>
            <person name="Zheng S."/>
            <person name="Wang B."/>
            <person name="Yu K."/>
            <person name="Liang Q."/>
            <person name="Yang W."/>
            <person name="Lou X."/>
            <person name="Chen J."/>
            <person name="Feng M."/>
            <person name="Jian J."/>
            <person name="Zhang X."/>
            <person name="Luo G."/>
            <person name="Jiang Y."/>
            <person name="Liu J."/>
            <person name="Wang Z."/>
            <person name="Sha Y."/>
            <person name="Zhang B."/>
            <person name="Wu H."/>
            <person name="Tang D."/>
            <person name="Shen Q."/>
            <person name="Xue P."/>
            <person name="Zou S."/>
            <person name="Wang X."/>
            <person name="Liu X."/>
            <person name="Wang F."/>
            <person name="Yang Y."/>
            <person name="An X."/>
            <person name="Dong Z."/>
            <person name="Zhang K."/>
            <person name="Zhang X."/>
            <person name="Luo M.C."/>
            <person name="Dvorak J."/>
            <person name="Tong Y."/>
            <person name="Wang J."/>
            <person name="Yang H."/>
            <person name="Li Z."/>
            <person name="Wang D."/>
            <person name="Zhang A."/>
            <person name="Wang J."/>
        </authorList>
    </citation>
    <scope>NUCLEOTIDE SEQUENCE</scope>
    <source>
        <strain evidence="3">cv. G1812</strain>
    </source>
</reference>
<keyword evidence="1" id="KW-0732">Signal</keyword>
<name>A0A8R7P290_TRIUA</name>
<organism evidence="2 3">
    <name type="scientific">Triticum urartu</name>
    <name type="common">Red wild einkorn</name>
    <name type="synonym">Crithodium urartu</name>
    <dbReference type="NCBI Taxonomy" id="4572"/>
    <lineage>
        <taxon>Eukaryota</taxon>
        <taxon>Viridiplantae</taxon>
        <taxon>Streptophyta</taxon>
        <taxon>Embryophyta</taxon>
        <taxon>Tracheophyta</taxon>
        <taxon>Spermatophyta</taxon>
        <taxon>Magnoliopsida</taxon>
        <taxon>Liliopsida</taxon>
        <taxon>Poales</taxon>
        <taxon>Poaceae</taxon>
        <taxon>BOP clade</taxon>
        <taxon>Pooideae</taxon>
        <taxon>Triticodae</taxon>
        <taxon>Triticeae</taxon>
        <taxon>Triticinae</taxon>
        <taxon>Triticum</taxon>
    </lineage>
</organism>
<feature type="chain" id="PRO_5035932124" evidence="1">
    <location>
        <begin position="19"/>
        <end position="57"/>
    </location>
</feature>
<accession>A0A8R7P290</accession>
<evidence type="ECO:0000256" key="1">
    <source>
        <dbReference type="SAM" id="SignalP"/>
    </source>
</evidence>
<feature type="signal peptide" evidence="1">
    <location>
        <begin position="1"/>
        <end position="18"/>
    </location>
</feature>
<evidence type="ECO:0000313" key="2">
    <source>
        <dbReference type="EnsemblPlants" id="TuG1812G0100001283.01.T02"/>
    </source>
</evidence>